<sequence>MLKQLLLSLMLLCVSATAAASVFDVQLDAAPYSREKAREQAVNILLSRLGGSAAAGSWVAQEILNDWSRYTLSTSTAGGYTVQFAEAELSPLFHSAGLSLWRGKRPAILVWQVNDGQAKDMPDTSWRKASRYYAIPLLWPLWDLQEHMQIDKTSLQNLAEASQRYGAEVWLAVQQQEHRLNWRLYHKDAEQPLTQGAAASAEQVLADVNNYWVARQAAMAETRPDNSAPAQALQAGADAPGELTIVVTGLTQFADMVRLEQRLSDLDGVAGVSVLDSAGDQARFRLELESAAVRPVLSRAGLSALGERRYRLERTE</sequence>
<dbReference type="Proteomes" id="UP001610706">
    <property type="component" value="Unassembled WGS sequence"/>
</dbReference>
<accession>A0ABW7NY92</accession>
<comment type="caution">
    <text evidence="2">The sequence shown here is derived from an EMBL/GenBank/DDBJ whole genome shotgun (WGS) entry which is preliminary data.</text>
</comment>
<evidence type="ECO:0000313" key="3">
    <source>
        <dbReference type="Proteomes" id="UP001610706"/>
    </source>
</evidence>
<keyword evidence="3" id="KW-1185">Reference proteome</keyword>
<dbReference type="Pfam" id="PF09839">
    <property type="entry name" value="DUF2066"/>
    <property type="match status" value="1"/>
</dbReference>
<proteinExistence type="predicted"/>
<feature type="signal peptide" evidence="1">
    <location>
        <begin position="1"/>
        <end position="20"/>
    </location>
</feature>
<organism evidence="2 3">
    <name type="scientific">Oceanimonas smirnovii</name>
    <dbReference type="NCBI Taxonomy" id="264574"/>
    <lineage>
        <taxon>Bacteria</taxon>
        <taxon>Pseudomonadati</taxon>
        <taxon>Pseudomonadota</taxon>
        <taxon>Gammaproteobacteria</taxon>
        <taxon>Aeromonadales</taxon>
        <taxon>Aeromonadaceae</taxon>
        <taxon>Oceanimonas</taxon>
    </lineage>
</organism>
<gene>
    <name evidence="2" type="ORF">AB9R89_01685</name>
</gene>
<feature type="chain" id="PRO_5045184069" evidence="1">
    <location>
        <begin position="21"/>
        <end position="316"/>
    </location>
</feature>
<evidence type="ECO:0000313" key="2">
    <source>
        <dbReference type="EMBL" id="MFH7564035.1"/>
    </source>
</evidence>
<keyword evidence="1" id="KW-0732">Signal</keyword>
<dbReference type="EMBL" id="JBGFTR010000002">
    <property type="protein sequence ID" value="MFH7564035.1"/>
    <property type="molecule type" value="Genomic_DNA"/>
</dbReference>
<evidence type="ECO:0000256" key="1">
    <source>
        <dbReference type="SAM" id="SignalP"/>
    </source>
</evidence>
<dbReference type="RefSeq" id="WP_395544789.1">
    <property type="nucleotide sequence ID" value="NZ_CP166302.1"/>
</dbReference>
<dbReference type="InterPro" id="IPR018642">
    <property type="entry name" value="DUF2066"/>
</dbReference>
<name>A0ABW7NY92_9GAMM</name>
<protein>
    <submittedName>
        <fullName evidence="2">DUF2066 domain-containing protein</fullName>
    </submittedName>
</protein>
<reference evidence="2 3" key="1">
    <citation type="submission" date="2024-08" db="EMBL/GenBank/DDBJ databases">
        <title>Oceanimonas smirnovii Genome sequencing and assembly.</title>
        <authorList>
            <person name="Tang B."/>
        </authorList>
    </citation>
    <scope>NUCLEOTIDE SEQUENCE [LARGE SCALE GENOMIC DNA]</scope>
    <source>
        <strain evidence="2 3">OS2020-119</strain>
    </source>
</reference>